<evidence type="ECO:0000313" key="1">
    <source>
        <dbReference type="EMBL" id="AJI22410.1"/>
    </source>
</evidence>
<dbReference type="HOGENOM" id="CLU_155053_0_0_9"/>
<dbReference type="RefSeq" id="WP_034649135.1">
    <property type="nucleotide sequence ID" value="NZ_BCVB01000001.1"/>
</dbReference>
<reference evidence="1 2" key="1">
    <citation type="journal article" date="2015" name="Genome Announc.">
        <title>Complete genome sequences for 35 biothreat assay-relevant bacillus species.</title>
        <authorList>
            <person name="Johnson S.L."/>
            <person name="Daligault H.E."/>
            <person name="Davenport K.W."/>
            <person name="Jaissle J."/>
            <person name="Frey K.G."/>
            <person name="Ladner J.T."/>
            <person name="Broomall S.M."/>
            <person name="Bishop-Lilly K.A."/>
            <person name="Bruce D.C."/>
            <person name="Gibbons H.S."/>
            <person name="Coyne S.R."/>
            <person name="Lo C.C."/>
            <person name="Meincke L."/>
            <person name="Munk A.C."/>
            <person name="Koroleva G.I."/>
            <person name="Rosenzweig C.N."/>
            <person name="Palacios G.F."/>
            <person name="Redden C.L."/>
            <person name="Minogue T.D."/>
            <person name="Chain P.S."/>
        </authorList>
    </citation>
    <scope>NUCLEOTIDE SEQUENCE [LARGE SCALE GENOMIC DNA]</scope>
    <source>
        <strain evidence="2">ATCC 14581 / DSM 32 / JCM 2506 / NBRC 15308 / NCIMB 9376 / NCTC 10342 / NRRL B-14308 / VKM B-512</strain>
    </source>
</reference>
<dbReference type="Proteomes" id="UP000031829">
    <property type="component" value="Chromosome"/>
</dbReference>
<dbReference type="GeneID" id="93644680"/>
<protein>
    <recommendedName>
        <fullName evidence="3">DUF3397 domain-containing protein</fullName>
    </recommendedName>
</protein>
<organism evidence="1 2">
    <name type="scientific">Priestia megaterium (strain ATCC 14581 / DSM 32 / CCUG 1817 / JCM 2506 / NBRC 15308 / NCIMB 9376 / NCTC 10342 / NRRL B-14308 / VKM B-512 / Ford 19)</name>
    <name type="common">Bacillus megaterium</name>
    <dbReference type="NCBI Taxonomy" id="1348623"/>
    <lineage>
        <taxon>Bacteria</taxon>
        <taxon>Bacillati</taxon>
        <taxon>Bacillota</taxon>
        <taxon>Bacilli</taxon>
        <taxon>Bacillales</taxon>
        <taxon>Bacillaceae</taxon>
        <taxon>Priestia</taxon>
    </lineage>
</organism>
<sequence>MGSFIAGVFATFVTLPLVGFFILYMLLRKLTKNKRKSVHIATYVTTVFLIFSVHYAAVEIFGHSFLWLIALVLLVVAMIMMFVHWKVKHDLEMKLIAKGFFRMNFVLFLIAHIVLNIGGIAFRISSL</sequence>
<dbReference type="Pfam" id="PF11877">
    <property type="entry name" value="DUF3397"/>
    <property type="match status" value="1"/>
</dbReference>
<name>A0A0B6ABY3_PRIM2</name>
<accession>A0A0B6ABY3</accession>
<proteinExistence type="predicted"/>
<gene>
    <name evidence="1" type="ORF">BG04_1204</name>
</gene>
<evidence type="ECO:0008006" key="3">
    <source>
        <dbReference type="Google" id="ProtNLM"/>
    </source>
</evidence>
<evidence type="ECO:0000313" key="2">
    <source>
        <dbReference type="Proteomes" id="UP000031829"/>
    </source>
</evidence>
<dbReference type="AlphaFoldDB" id="A0A0B6ABY3"/>
<dbReference type="InterPro" id="IPR024515">
    <property type="entry name" value="DUF3397"/>
</dbReference>
<dbReference type="EMBL" id="CP009920">
    <property type="protein sequence ID" value="AJI22410.1"/>
    <property type="molecule type" value="Genomic_DNA"/>
</dbReference>
<dbReference type="KEGG" id="bmeg:BG04_1204"/>